<dbReference type="Proteomes" id="UP000092445">
    <property type="component" value="Unassembled WGS sequence"/>
</dbReference>
<reference evidence="3" key="1">
    <citation type="submission" date="2014-03" db="EMBL/GenBank/DDBJ databases">
        <authorList>
            <person name="Aksoy S."/>
            <person name="Warren W."/>
            <person name="Wilson R.K."/>
        </authorList>
    </citation>
    <scope>NUCLEOTIDE SEQUENCE [LARGE SCALE GENOMIC DNA]</scope>
    <source>
        <strain evidence="3">IAEA</strain>
    </source>
</reference>
<dbReference type="AlphaFoldDB" id="A0A1A9Z2N2"/>
<keyword evidence="1" id="KW-0472">Membrane</keyword>
<keyword evidence="1" id="KW-0812">Transmembrane</keyword>
<sequence length="168" mass="18732">MSVQLRERKCGRCTVRIDGGRTENERDVSEGAKEREGEIGHNPMILTKKLYSEAAVKISRQSSGSEANAPTVKEDLSSWLLKKNWSLDGSELTETISNQLKYSIQANLIITHLKSYRLIQSLTLKQLKQQTRLQKLCKISLGFATVLACVGFSIAPNDFSLTYSAPII</sequence>
<keyword evidence="1" id="KW-1133">Transmembrane helix</keyword>
<accession>A0A1A9Z2N2</accession>
<proteinExistence type="predicted"/>
<dbReference type="VEuPathDB" id="VectorBase:GPAI001870"/>
<keyword evidence="3" id="KW-1185">Reference proteome</keyword>
<name>A0A1A9Z2N2_GLOPL</name>
<evidence type="ECO:0000256" key="1">
    <source>
        <dbReference type="SAM" id="Phobius"/>
    </source>
</evidence>
<organism evidence="2 3">
    <name type="scientific">Glossina pallidipes</name>
    <name type="common">Tsetse fly</name>
    <dbReference type="NCBI Taxonomy" id="7398"/>
    <lineage>
        <taxon>Eukaryota</taxon>
        <taxon>Metazoa</taxon>
        <taxon>Ecdysozoa</taxon>
        <taxon>Arthropoda</taxon>
        <taxon>Hexapoda</taxon>
        <taxon>Insecta</taxon>
        <taxon>Pterygota</taxon>
        <taxon>Neoptera</taxon>
        <taxon>Endopterygota</taxon>
        <taxon>Diptera</taxon>
        <taxon>Brachycera</taxon>
        <taxon>Muscomorpha</taxon>
        <taxon>Hippoboscoidea</taxon>
        <taxon>Glossinidae</taxon>
        <taxon>Glossina</taxon>
    </lineage>
</organism>
<evidence type="ECO:0000313" key="3">
    <source>
        <dbReference type="Proteomes" id="UP000092445"/>
    </source>
</evidence>
<reference evidence="2" key="2">
    <citation type="submission" date="2020-05" db="UniProtKB">
        <authorList>
            <consortium name="EnsemblMetazoa"/>
        </authorList>
    </citation>
    <scope>IDENTIFICATION</scope>
    <source>
        <strain evidence="2">IAEA</strain>
    </source>
</reference>
<evidence type="ECO:0000313" key="2">
    <source>
        <dbReference type="EnsemblMetazoa" id="GPAI001870-PA"/>
    </source>
</evidence>
<dbReference type="EnsemblMetazoa" id="GPAI001870-RA">
    <property type="protein sequence ID" value="GPAI001870-PA"/>
    <property type="gene ID" value="GPAI001870"/>
</dbReference>
<feature type="transmembrane region" description="Helical" evidence="1">
    <location>
        <begin position="136"/>
        <end position="155"/>
    </location>
</feature>
<protein>
    <submittedName>
        <fullName evidence="2">Uncharacterized protein</fullName>
    </submittedName>
</protein>